<evidence type="ECO:0000256" key="1">
    <source>
        <dbReference type="SAM" id="MobiDB-lite"/>
    </source>
</evidence>
<evidence type="ECO:0000313" key="3">
    <source>
        <dbReference type="Proteomes" id="UP000438429"/>
    </source>
</evidence>
<name>A0A6A4SA40_SCOMX</name>
<organism evidence="2 3">
    <name type="scientific">Scophthalmus maximus</name>
    <name type="common">Turbot</name>
    <name type="synonym">Psetta maxima</name>
    <dbReference type="NCBI Taxonomy" id="52904"/>
    <lineage>
        <taxon>Eukaryota</taxon>
        <taxon>Metazoa</taxon>
        <taxon>Chordata</taxon>
        <taxon>Craniata</taxon>
        <taxon>Vertebrata</taxon>
        <taxon>Euteleostomi</taxon>
        <taxon>Actinopterygii</taxon>
        <taxon>Neopterygii</taxon>
        <taxon>Teleostei</taxon>
        <taxon>Neoteleostei</taxon>
        <taxon>Acanthomorphata</taxon>
        <taxon>Carangaria</taxon>
        <taxon>Pleuronectiformes</taxon>
        <taxon>Pleuronectoidei</taxon>
        <taxon>Scophthalmidae</taxon>
        <taxon>Scophthalmus</taxon>
    </lineage>
</organism>
<feature type="region of interest" description="Disordered" evidence="1">
    <location>
        <begin position="65"/>
        <end position="93"/>
    </location>
</feature>
<feature type="compositionally biased region" description="Polar residues" evidence="1">
    <location>
        <begin position="75"/>
        <end position="93"/>
    </location>
</feature>
<accession>A0A6A4SA40</accession>
<proteinExistence type="predicted"/>
<dbReference type="AlphaFoldDB" id="A0A6A4SA40"/>
<evidence type="ECO:0000313" key="2">
    <source>
        <dbReference type="EMBL" id="KAF0029225.1"/>
    </source>
</evidence>
<comment type="caution">
    <text evidence="2">The sequence shown here is derived from an EMBL/GenBank/DDBJ whole genome shotgun (WGS) entry which is preliminary data.</text>
</comment>
<feature type="compositionally biased region" description="Basic residues" evidence="1">
    <location>
        <begin position="65"/>
        <end position="74"/>
    </location>
</feature>
<reference evidence="2 3" key="1">
    <citation type="submission" date="2019-06" db="EMBL/GenBank/DDBJ databases">
        <title>Draft genomes of female and male turbot (Scophthalmus maximus).</title>
        <authorList>
            <person name="Xu H."/>
            <person name="Xu X.-W."/>
            <person name="Shao C."/>
            <person name="Chen S."/>
        </authorList>
    </citation>
    <scope>NUCLEOTIDE SEQUENCE [LARGE SCALE GENOMIC DNA]</scope>
    <source>
        <strain evidence="2">Ysfricsl-2016a</strain>
        <tissue evidence="2">Blood</tissue>
    </source>
</reference>
<dbReference type="Proteomes" id="UP000438429">
    <property type="component" value="Unassembled WGS sequence"/>
</dbReference>
<protein>
    <submittedName>
        <fullName evidence="2">Uncharacterized protein</fullName>
    </submittedName>
</protein>
<sequence length="93" mass="10649">MSQQLDSDNVTFYTPYHSPVRADRASSARYITVNKWMQPDSGLGWSSHQHHDLTLKGLIKPVSCHRSRHQHASRHYSSAKTNNVLKRSQFTAT</sequence>
<gene>
    <name evidence="2" type="ORF">F2P81_018330</name>
</gene>
<dbReference type="EMBL" id="VEVO01000016">
    <property type="protein sequence ID" value="KAF0029225.1"/>
    <property type="molecule type" value="Genomic_DNA"/>
</dbReference>